<dbReference type="AlphaFoldDB" id="A0A4R8WZ60"/>
<keyword evidence="4" id="KW-1185">Reference proteome</keyword>
<dbReference type="Proteomes" id="UP000298412">
    <property type="component" value="Unassembled WGS sequence"/>
</dbReference>
<keyword evidence="2" id="KW-0812">Transmembrane</keyword>
<protein>
    <submittedName>
        <fullName evidence="3">Uncharacterized protein</fullName>
    </submittedName>
</protein>
<comment type="caution">
    <text evidence="3">The sequence shown here is derived from an EMBL/GenBank/DDBJ whole genome shotgun (WGS) entry which is preliminary data.</text>
</comment>
<evidence type="ECO:0000313" key="4">
    <source>
        <dbReference type="Proteomes" id="UP000298412"/>
    </source>
</evidence>
<gene>
    <name evidence="3" type="ORF">E3O19_01410</name>
</gene>
<sequence length="962" mass="98064">MDQGPTTVGSIVGRLSMDRDHWLADMQKTKTDVRELGALEPKIKIDADVAAALAKLEQVRRAAEAAGVHTTSSVTATSTPASGSASTGAAAKVDAVAAAERRLALAEAASESATARAIVAEMKFEEQRDKRKRTAAQVAAAELALSEAVKRSDAAATRAALAEDALAAAQRKAAESALAEAAAQETQTAATVKANQANSTNVSRTGMIAAAVAALVPMMVPLAAFTIGAAGALTMMGISGVVAVKGIHDEMAAGTTAGQEYTAGIRELKGDLDTLAHTGAVSMLSSFHTATSDLNNSMPMLNRQVGEFTGFLGRSATNVFAGSLQGARVLEPLMMSIAGWVERLSAGFKSWTGNGGLQTFANYAMATLPQVETTLAAVAQAIMHILEALAPLGTIGLSVLTGISEAINGIPVDVLATLTGAVLAGVGAFKLWGFIAPMLAAVTEAVALTTNSIGLLGVSMEIATGPIGWIVAGVSALVAVFAVSAAATQQATAVTDSYTAALKADSGAIGENVRQQAIQQLMASGTLAAGKQLGISAKLVTDATLGNVPAQIALNSAMGDAAVKAGLYKVSGTGLTDSQKATKASIANVTDALGVNGSALHQSIADLKLTAEANGVTTASTDAQGASVSELAKRYGMTVDEYLAATVTQGKTAAQLKATSDAMKLQGTAAELLKQSLDLLNGKTLSAAGAQNQFDSQIANMSTHINAAGKEINRADTLLEGMTASAVKNRGELIGLTTAAEANAQAFRDNGGSADDTKAKLISMKDEIIKNAIAHGEDADQVQKYVDTLFKIPDTIPPTKLELDAAQASADLAAYQFKLGQIPSLMRTVMTVDQVMGTGVGVLKKADGGTVFGPGTASSDSVPHMLSVGEEVISNKNGQADRNRPLLKAISAGRVPHTLMAGAVAASPAPANSAPSNRPIYAEGSLFGWIREVANGEATFLINRAAGDRKVGLSTGMQRAAF</sequence>
<keyword evidence="2" id="KW-1133">Transmembrane helix</keyword>
<proteinExistence type="predicted"/>
<accession>A0A4R8WZ60</accession>
<name>A0A4R8WZ60_9MICO</name>
<feature type="transmembrane region" description="Helical" evidence="2">
    <location>
        <begin position="467"/>
        <end position="487"/>
    </location>
</feature>
<organism evidence="3 4">
    <name type="scientific">Cryobacterium algoritolerans</name>
    <dbReference type="NCBI Taxonomy" id="1259184"/>
    <lineage>
        <taxon>Bacteria</taxon>
        <taxon>Bacillati</taxon>
        <taxon>Actinomycetota</taxon>
        <taxon>Actinomycetes</taxon>
        <taxon>Micrococcales</taxon>
        <taxon>Microbacteriaceae</taxon>
        <taxon>Cryobacterium</taxon>
    </lineage>
</organism>
<keyword evidence="2" id="KW-0472">Membrane</keyword>
<feature type="region of interest" description="Disordered" evidence="1">
    <location>
        <begin position="66"/>
        <end position="86"/>
    </location>
</feature>
<dbReference type="OrthoDB" id="2183194at2"/>
<feature type="transmembrane region" description="Helical" evidence="2">
    <location>
        <begin position="438"/>
        <end position="460"/>
    </location>
</feature>
<evidence type="ECO:0000313" key="3">
    <source>
        <dbReference type="EMBL" id="TFC20056.1"/>
    </source>
</evidence>
<evidence type="ECO:0000256" key="1">
    <source>
        <dbReference type="SAM" id="MobiDB-lite"/>
    </source>
</evidence>
<dbReference type="EMBL" id="SOFP01000009">
    <property type="protein sequence ID" value="TFC20056.1"/>
    <property type="molecule type" value="Genomic_DNA"/>
</dbReference>
<reference evidence="3 4" key="1">
    <citation type="submission" date="2019-03" db="EMBL/GenBank/DDBJ databases">
        <title>Genomics of glacier-inhabiting Cryobacterium strains.</title>
        <authorList>
            <person name="Liu Q."/>
            <person name="Xin Y.-H."/>
        </authorList>
    </citation>
    <scope>NUCLEOTIDE SEQUENCE [LARGE SCALE GENOMIC DNA]</scope>
    <source>
        <strain evidence="3 4">MDT1-3</strain>
    </source>
</reference>
<dbReference type="RefSeq" id="WP_134564838.1">
    <property type="nucleotide sequence ID" value="NZ_SOFP01000009.1"/>
</dbReference>
<evidence type="ECO:0000256" key="2">
    <source>
        <dbReference type="SAM" id="Phobius"/>
    </source>
</evidence>
<feature type="transmembrane region" description="Helical" evidence="2">
    <location>
        <begin position="414"/>
        <end position="432"/>
    </location>
</feature>